<accession>A0A840DTZ6</accession>
<dbReference type="PANTHER" id="PTHR13504:SF40">
    <property type="entry name" value="FIDO DOMAIN-CONTAINING PROTEIN"/>
    <property type="match status" value="1"/>
</dbReference>
<dbReference type="InterPro" id="IPR036597">
    <property type="entry name" value="Fido-like_dom_sf"/>
</dbReference>
<evidence type="ECO:0000256" key="1">
    <source>
        <dbReference type="PIRSR" id="PIRSR640198-1"/>
    </source>
</evidence>
<evidence type="ECO:0000259" key="3">
    <source>
        <dbReference type="PROSITE" id="PS51459"/>
    </source>
</evidence>
<evidence type="ECO:0000313" key="5">
    <source>
        <dbReference type="Proteomes" id="UP000559598"/>
    </source>
</evidence>
<dbReference type="AlphaFoldDB" id="A0A840DTZ6"/>
<reference evidence="4 5" key="1">
    <citation type="submission" date="2020-08" db="EMBL/GenBank/DDBJ databases">
        <title>Genomic Encyclopedia of Type Strains, Phase IV (KMG-IV): sequencing the most valuable type-strain genomes for metagenomic binning, comparative biology and taxonomic classification.</title>
        <authorList>
            <person name="Goeker M."/>
        </authorList>
    </citation>
    <scope>NUCLEOTIDE SEQUENCE [LARGE SCALE GENOMIC DNA]</scope>
    <source>
        <strain evidence="4 5">DSM 17075</strain>
    </source>
</reference>
<proteinExistence type="predicted"/>
<dbReference type="GO" id="GO:0005524">
    <property type="term" value="F:ATP binding"/>
    <property type="evidence" value="ECO:0007669"/>
    <property type="project" value="UniProtKB-KW"/>
</dbReference>
<dbReference type="Proteomes" id="UP000559598">
    <property type="component" value="Unassembled WGS sequence"/>
</dbReference>
<feature type="binding site" evidence="2">
    <location>
        <begin position="277"/>
        <end position="278"/>
    </location>
    <ligand>
        <name>ATP</name>
        <dbReference type="ChEBI" id="CHEBI:30616"/>
    </ligand>
</feature>
<feature type="active site" evidence="1">
    <location>
        <position position="236"/>
    </location>
</feature>
<dbReference type="PANTHER" id="PTHR13504">
    <property type="entry name" value="FIDO DOMAIN-CONTAINING PROTEIN DDB_G0283145"/>
    <property type="match status" value="1"/>
</dbReference>
<protein>
    <submittedName>
        <fullName evidence="4">Fic family protein</fullName>
    </submittedName>
</protein>
<keyword evidence="2" id="KW-0547">Nucleotide-binding</keyword>
<dbReference type="Gene3D" id="1.10.3290.10">
    <property type="entry name" value="Fido-like domain"/>
    <property type="match status" value="1"/>
</dbReference>
<dbReference type="Pfam" id="PF02661">
    <property type="entry name" value="Fic"/>
    <property type="match status" value="1"/>
</dbReference>
<dbReference type="PROSITE" id="PS51459">
    <property type="entry name" value="FIDO"/>
    <property type="match status" value="1"/>
</dbReference>
<dbReference type="InterPro" id="IPR040198">
    <property type="entry name" value="Fido_containing"/>
</dbReference>
<dbReference type="InterPro" id="IPR003812">
    <property type="entry name" value="Fido"/>
</dbReference>
<feature type="binding site" evidence="2">
    <location>
        <begin position="240"/>
        <end position="247"/>
    </location>
    <ligand>
        <name>ATP</name>
        <dbReference type="ChEBI" id="CHEBI:30616"/>
    </ligand>
</feature>
<evidence type="ECO:0000256" key="2">
    <source>
        <dbReference type="PIRSR" id="PIRSR640198-2"/>
    </source>
</evidence>
<keyword evidence="2" id="KW-0067">ATP-binding</keyword>
<name>A0A840DTZ6_9BACL</name>
<dbReference type="RefSeq" id="WP_183185575.1">
    <property type="nucleotide sequence ID" value="NZ_BMNP01000025.1"/>
</dbReference>
<evidence type="ECO:0000313" key="4">
    <source>
        <dbReference type="EMBL" id="MBB4075045.1"/>
    </source>
</evidence>
<organism evidence="4 5">
    <name type="scientific">Anoxybacteroides voinovskiense</name>
    <dbReference type="NCBI Taxonomy" id="230470"/>
    <lineage>
        <taxon>Bacteria</taxon>
        <taxon>Bacillati</taxon>
        <taxon>Bacillota</taxon>
        <taxon>Bacilli</taxon>
        <taxon>Bacillales</taxon>
        <taxon>Anoxybacillaceae</taxon>
        <taxon>Anoxybacteroides</taxon>
    </lineage>
</organism>
<feature type="binding site" evidence="2">
    <location>
        <position position="285"/>
    </location>
    <ligand>
        <name>ATP</name>
        <dbReference type="ChEBI" id="CHEBI:30616"/>
    </ligand>
</feature>
<comment type="caution">
    <text evidence="4">The sequence shown here is derived from an EMBL/GenBank/DDBJ whole genome shotgun (WGS) entry which is preliminary data.</text>
</comment>
<keyword evidence="5" id="KW-1185">Reference proteome</keyword>
<dbReference type="EMBL" id="JACIDE010000024">
    <property type="protein sequence ID" value="MBB4075045.1"/>
    <property type="molecule type" value="Genomic_DNA"/>
</dbReference>
<sequence>MYMYELLSKLYYKAPERYFAEWEKRVNSYGTVHLPLSIKPYKSNDEFSCFYVNHQQLDVLHEQLTKQSKQIQTIVHRLPPIAIQQYIQTKLIDELLSTNEIEGIRSTRREMETVIEIIVRKETAKKRNVRHLSLMNAYFHLLSGDVPALETVKDIRTIYDRLVREEIKPGDALDGELFRKQAVDVVTATGKIIHRGVYPEKAIQTKLQQLIRFLREHPSPMLYKIAISHYYFGYIHPFYDGNGRTARYISSMYLMQELDFLTALTLSYATNQRKQLYYDAFSEANHPHNRGELTFFCEVFFHIIDRAQHEVLEDLAEKEKKMTKLYALMEKLKMEDETKKNIVFFLGQSDIFGIAGKGLTKKELLSLTGKTEYLVRKALDELHQAGWISFRKRKPMEITLSETLASQY</sequence>
<dbReference type="SUPFAM" id="SSF140931">
    <property type="entry name" value="Fic-like"/>
    <property type="match status" value="1"/>
</dbReference>
<gene>
    <name evidence="4" type="ORF">GGR02_002846</name>
</gene>
<feature type="domain" description="Fido" evidence="3">
    <location>
        <begin position="150"/>
        <end position="299"/>
    </location>
</feature>